<dbReference type="RefSeq" id="WP_347704302.1">
    <property type="nucleotide sequence ID" value="NZ_JBDPZD010000002.1"/>
</dbReference>
<evidence type="ECO:0000256" key="13">
    <source>
        <dbReference type="ARBA" id="ARBA00022840"/>
    </source>
</evidence>
<dbReference type="PROSITE" id="PS50109">
    <property type="entry name" value="HIS_KIN"/>
    <property type="match status" value="1"/>
</dbReference>
<evidence type="ECO:0000256" key="9">
    <source>
        <dbReference type="ARBA" id="ARBA00022679"/>
    </source>
</evidence>
<dbReference type="InterPro" id="IPR003594">
    <property type="entry name" value="HATPase_dom"/>
</dbReference>
<evidence type="ECO:0000256" key="6">
    <source>
        <dbReference type="ARBA" id="ARBA00022475"/>
    </source>
</evidence>
<evidence type="ECO:0000313" key="19">
    <source>
        <dbReference type="EMBL" id="MEO3691480.1"/>
    </source>
</evidence>
<dbReference type="PRINTS" id="PR00344">
    <property type="entry name" value="BCTRLSENSOR"/>
</dbReference>
<keyword evidence="8" id="KW-0592">Phosphate transport</keyword>
<reference evidence="19 20" key="1">
    <citation type="submission" date="2024-05" db="EMBL/GenBank/DDBJ databases">
        <title>Roseateles sp. DJS-2-20 16S ribosomal RNA gene Genome sequencing and assembly.</title>
        <authorList>
            <person name="Woo H."/>
        </authorList>
    </citation>
    <scope>NUCLEOTIDE SEQUENCE [LARGE SCALE GENOMIC DNA]</scope>
    <source>
        <strain evidence="19 20">DJS-2-20</strain>
    </source>
</reference>
<protein>
    <recommendedName>
        <fullName evidence="4">Phosphate regulon sensor protein PhoR</fullName>
        <ecNumber evidence="3">2.7.13.3</ecNumber>
    </recommendedName>
</protein>
<sequence>MSLFVARLLLAILAGALGAFAGWALLGLLNIPGLALGVAALVAAGFVVAVDGLRGLRLIHWLKGDLAQSAPRDAGLWGEIGYRVERALRDRDRQIVREREQLVQFLSAIEASPNGVLLLDSHEQIVWCNRMAADHFALDPVRDLRQRVTNLVRLPAFVSFLQRGAYDEVLQLNPLRGPGALSVIVRDYADGYRLVLTQDVTERVRSEAMRRDFVANVSHEIRTPLTVLAGFIETMQSLPLTGVERERVLHLMSTQTGRMQTLVADLLTLATLEGSPRPASDRWVQLDTLIARAAADAQALSNGRHPIRFDAATGVELAGVEAELLSAIGNLASNAVRYTPDGGEIELRWRRLEDGTGEVSVQDHGIGIAREHIPRLTERFYRVDGSRSRETGGTGLGLAIVKHVMQRHGGELVIDSEVGKGSRFRLVFPAARVREGGDHSLGAEAMVAQLTAGAIR</sequence>
<organism evidence="19 20">
    <name type="scientific">Roseateles paludis</name>
    <dbReference type="NCBI Taxonomy" id="3145238"/>
    <lineage>
        <taxon>Bacteria</taxon>
        <taxon>Pseudomonadati</taxon>
        <taxon>Pseudomonadota</taxon>
        <taxon>Betaproteobacteria</taxon>
        <taxon>Burkholderiales</taxon>
        <taxon>Sphaerotilaceae</taxon>
        <taxon>Roseateles</taxon>
    </lineage>
</organism>
<dbReference type="SMART" id="SM00388">
    <property type="entry name" value="HisKA"/>
    <property type="match status" value="1"/>
</dbReference>
<keyword evidence="12 19" id="KW-0418">Kinase</keyword>
<feature type="transmembrane region" description="Helical" evidence="17">
    <location>
        <begin position="34"/>
        <end position="53"/>
    </location>
</feature>
<evidence type="ECO:0000256" key="11">
    <source>
        <dbReference type="ARBA" id="ARBA00022741"/>
    </source>
</evidence>
<keyword evidence="13" id="KW-0067">ATP-binding</keyword>
<keyword evidence="9 19" id="KW-0808">Transferase</keyword>
<evidence type="ECO:0000313" key="20">
    <source>
        <dbReference type="Proteomes" id="UP001495147"/>
    </source>
</evidence>
<dbReference type="Pfam" id="PF13188">
    <property type="entry name" value="PAS_8"/>
    <property type="match status" value="1"/>
</dbReference>
<dbReference type="InterPro" id="IPR003661">
    <property type="entry name" value="HisK_dim/P_dom"/>
</dbReference>
<comment type="function">
    <text evidence="16">Member of the two-component regulatory system PhoR/PhoB involved in the phosphate regulon genes expression. PhoR may function as a membrane-associated protein kinase that phosphorylates PhoB in response to environmental signals.</text>
</comment>
<dbReference type="Proteomes" id="UP001495147">
    <property type="component" value="Unassembled WGS sequence"/>
</dbReference>
<dbReference type="InterPro" id="IPR036890">
    <property type="entry name" value="HATPase_C_sf"/>
</dbReference>
<dbReference type="NCBIfam" id="TIGR02966">
    <property type="entry name" value="phoR_proteo"/>
    <property type="match status" value="1"/>
</dbReference>
<evidence type="ECO:0000256" key="2">
    <source>
        <dbReference type="ARBA" id="ARBA00004236"/>
    </source>
</evidence>
<evidence type="ECO:0000259" key="18">
    <source>
        <dbReference type="PROSITE" id="PS50109"/>
    </source>
</evidence>
<evidence type="ECO:0000256" key="5">
    <source>
        <dbReference type="ARBA" id="ARBA00022448"/>
    </source>
</evidence>
<keyword evidence="6" id="KW-1003">Cell membrane</keyword>
<dbReference type="CDD" id="cd00082">
    <property type="entry name" value="HisKA"/>
    <property type="match status" value="1"/>
</dbReference>
<dbReference type="Pfam" id="PF00512">
    <property type="entry name" value="HisKA"/>
    <property type="match status" value="1"/>
</dbReference>
<evidence type="ECO:0000256" key="10">
    <source>
        <dbReference type="ARBA" id="ARBA00022692"/>
    </source>
</evidence>
<gene>
    <name evidence="19" type="primary">phoR</name>
    <name evidence="19" type="ORF">ABDJ85_08375</name>
</gene>
<dbReference type="InterPro" id="IPR014310">
    <property type="entry name" value="Sig_transdc_His_kinase_PhoR"/>
</dbReference>
<evidence type="ECO:0000256" key="8">
    <source>
        <dbReference type="ARBA" id="ARBA00022592"/>
    </source>
</evidence>
<comment type="subcellular location">
    <subcellularLocation>
        <location evidence="2">Cell membrane</location>
    </subcellularLocation>
</comment>
<dbReference type="PANTHER" id="PTHR45453:SF1">
    <property type="entry name" value="PHOSPHATE REGULON SENSOR PROTEIN PHOR"/>
    <property type="match status" value="1"/>
</dbReference>
<keyword evidence="11" id="KW-0547">Nucleotide-binding</keyword>
<dbReference type="InterPro" id="IPR005467">
    <property type="entry name" value="His_kinase_dom"/>
</dbReference>
<keyword evidence="7" id="KW-0597">Phosphoprotein</keyword>
<dbReference type="InterPro" id="IPR050351">
    <property type="entry name" value="BphY/WalK/GraS-like"/>
</dbReference>
<evidence type="ECO:0000256" key="1">
    <source>
        <dbReference type="ARBA" id="ARBA00000085"/>
    </source>
</evidence>
<evidence type="ECO:0000256" key="14">
    <source>
        <dbReference type="ARBA" id="ARBA00022989"/>
    </source>
</evidence>
<comment type="caution">
    <text evidence="19">The sequence shown here is derived from an EMBL/GenBank/DDBJ whole genome shotgun (WGS) entry which is preliminary data.</text>
</comment>
<keyword evidence="10 17" id="KW-0812">Transmembrane</keyword>
<keyword evidence="5" id="KW-0813">Transport</keyword>
<dbReference type="EMBL" id="JBDPZD010000002">
    <property type="protein sequence ID" value="MEO3691480.1"/>
    <property type="molecule type" value="Genomic_DNA"/>
</dbReference>
<dbReference type="InterPro" id="IPR000014">
    <property type="entry name" value="PAS"/>
</dbReference>
<dbReference type="Gene3D" id="1.10.287.130">
    <property type="match status" value="1"/>
</dbReference>
<keyword evidence="14 17" id="KW-1133">Transmembrane helix</keyword>
<dbReference type="SUPFAM" id="SSF47384">
    <property type="entry name" value="Homodimeric domain of signal transducing histidine kinase"/>
    <property type="match status" value="1"/>
</dbReference>
<evidence type="ECO:0000256" key="16">
    <source>
        <dbReference type="ARBA" id="ARBA00025207"/>
    </source>
</evidence>
<comment type="catalytic activity">
    <reaction evidence="1">
        <text>ATP + protein L-histidine = ADP + protein N-phospho-L-histidine.</text>
        <dbReference type="EC" id="2.7.13.3"/>
    </reaction>
</comment>
<keyword evidence="17" id="KW-0472">Membrane</keyword>
<evidence type="ECO:0000256" key="7">
    <source>
        <dbReference type="ARBA" id="ARBA00022553"/>
    </source>
</evidence>
<dbReference type="PANTHER" id="PTHR45453">
    <property type="entry name" value="PHOSPHATE REGULON SENSOR PROTEIN PHOR"/>
    <property type="match status" value="1"/>
</dbReference>
<evidence type="ECO:0000256" key="3">
    <source>
        <dbReference type="ARBA" id="ARBA00012438"/>
    </source>
</evidence>
<evidence type="ECO:0000256" key="15">
    <source>
        <dbReference type="ARBA" id="ARBA00023012"/>
    </source>
</evidence>
<evidence type="ECO:0000256" key="12">
    <source>
        <dbReference type="ARBA" id="ARBA00022777"/>
    </source>
</evidence>
<evidence type="ECO:0000256" key="17">
    <source>
        <dbReference type="SAM" id="Phobius"/>
    </source>
</evidence>
<dbReference type="EC" id="2.7.13.3" evidence="3"/>
<evidence type="ECO:0000256" key="4">
    <source>
        <dbReference type="ARBA" id="ARBA00019665"/>
    </source>
</evidence>
<dbReference type="InterPro" id="IPR004358">
    <property type="entry name" value="Sig_transdc_His_kin-like_C"/>
</dbReference>
<dbReference type="InterPro" id="IPR036097">
    <property type="entry name" value="HisK_dim/P_sf"/>
</dbReference>
<dbReference type="Gene3D" id="3.30.565.10">
    <property type="entry name" value="Histidine kinase-like ATPase, C-terminal domain"/>
    <property type="match status" value="1"/>
</dbReference>
<dbReference type="SMART" id="SM00387">
    <property type="entry name" value="HATPase_c"/>
    <property type="match status" value="1"/>
</dbReference>
<name>A0ABV0G167_9BURK</name>
<keyword evidence="20" id="KW-1185">Reference proteome</keyword>
<dbReference type="SUPFAM" id="SSF55874">
    <property type="entry name" value="ATPase domain of HSP90 chaperone/DNA topoisomerase II/histidine kinase"/>
    <property type="match status" value="1"/>
</dbReference>
<accession>A0ABV0G167</accession>
<dbReference type="GO" id="GO:0004673">
    <property type="term" value="F:protein histidine kinase activity"/>
    <property type="evidence" value="ECO:0007669"/>
    <property type="project" value="UniProtKB-EC"/>
</dbReference>
<keyword evidence="15" id="KW-0902">Two-component regulatory system</keyword>
<proteinExistence type="predicted"/>
<dbReference type="Pfam" id="PF02518">
    <property type="entry name" value="HATPase_c"/>
    <property type="match status" value="1"/>
</dbReference>
<feature type="domain" description="Histidine kinase" evidence="18">
    <location>
        <begin position="216"/>
        <end position="432"/>
    </location>
</feature>